<evidence type="ECO:0000313" key="1">
    <source>
        <dbReference type="EMBL" id="KAH3712569.1"/>
    </source>
</evidence>
<comment type="caution">
    <text evidence="1">The sequence shown here is derived from an EMBL/GenBank/DDBJ whole genome shotgun (WGS) entry which is preliminary data.</text>
</comment>
<accession>A0A9D3Z608</accession>
<organism evidence="1 2">
    <name type="scientific">Dreissena polymorpha</name>
    <name type="common">Zebra mussel</name>
    <name type="synonym">Mytilus polymorpha</name>
    <dbReference type="NCBI Taxonomy" id="45954"/>
    <lineage>
        <taxon>Eukaryota</taxon>
        <taxon>Metazoa</taxon>
        <taxon>Spiralia</taxon>
        <taxon>Lophotrochozoa</taxon>
        <taxon>Mollusca</taxon>
        <taxon>Bivalvia</taxon>
        <taxon>Autobranchia</taxon>
        <taxon>Heteroconchia</taxon>
        <taxon>Euheterodonta</taxon>
        <taxon>Imparidentia</taxon>
        <taxon>Neoheterodontei</taxon>
        <taxon>Myida</taxon>
        <taxon>Dreissenoidea</taxon>
        <taxon>Dreissenidae</taxon>
        <taxon>Dreissena</taxon>
    </lineage>
</organism>
<reference evidence="1" key="2">
    <citation type="submission" date="2020-11" db="EMBL/GenBank/DDBJ databases">
        <authorList>
            <person name="McCartney M.A."/>
            <person name="Auch B."/>
            <person name="Kono T."/>
            <person name="Mallez S."/>
            <person name="Becker A."/>
            <person name="Gohl D.M."/>
            <person name="Silverstein K.A.T."/>
            <person name="Koren S."/>
            <person name="Bechman K.B."/>
            <person name="Herman A."/>
            <person name="Abrahante J.E."/>
            <person name="Garbe J."/>
        </authorList>
    </citation>
    <scope>NUCLEOTIDE SEQUENCE</scope>
    <source>
        <strain evidence="1">Duluth1</strain>
        <tissue evidence="1">Whole animal</tissue>
    </source>
</reference>
<dbReference type="AlphaFoldDB" id="A0A9D3Z608"/>
<dbReference type="EMBL" id="JAIWYP010000014">
    <property type="protein sequence ID" value="KAH3712569.1"/>
    <property type="molecule type" value="Genomic_DNA"/>
</dbReference>
<evidence type="ECO:0000313" key="2">
    <source>
        <dbReference type="Proteomes" id="UP000828390"/>
    </source>
</evidence>
<name>A0A9D3Z608_DREPO</name>
<keyword evidence="2" id="KW-1185">Reference proteome</keyword>
<protein>
    <submittedName>
        <fullName evidence="1">Uncharacterized protein</fullName>
    </submittedName>
</protein>
<reference evidence="1" key="1">
    <citation type="journal article" date="2019" name="bioRxiv">
        <title>The Genome of the Zebra Mussel, Dreissena polymorpha: A Resource for Invasive Species Research.</title>
        <authorList>
            <person name="McCartney M.A."/>
            <person name="Auch B."/>
            <person name="Kono T."/>
            <person name="Mallez S."/>
            <person name="Zhang Y."/>
            <person name="Obille A."/>
            <person name="Becker A."/>
            <person name="Abrahante J.E."/>
            <person name="Garbe J."/>
            <person name="Badalamenti J.P."/>
            <person name="Herman A."/>
            <person name="Mangelson H."/>
            <person name="Liachko I."/>
            <person name="Sullivan S."/>
            <person name="Sone E.D."/>
            <person name="Koren S."/>
            <person name="Silverstein K.A.T."/>
            <person name="Beckman K.B."/>
            <person name="Gohl D.M."/>
        </authorList>
    </citation>
    <scope>NUCLEOTIDE SEQUENCE</scope>
    <source>
        <strain evidence="1">Duluth1</strain>
        <tissue evidence="1">Whole animal</tissue>
    </source>
</reference>
<gene>
    <name evidence="1" type="ORF">DPMN_072319</name>
</gene>
<proteinExistence type="predicted"/>
<sequence length="152" mass="17161">MFSLGPHDIGKTNLVVLTVHTETKSEQLSVDQDFVEVVFTIHAETQPELIQHDIAFDNFQIAVITTDELVNGQKSDPVLSKLRQFVALVFEPNPAQKRSIDPEMSHSERRDFILTSGETLYRNEQQASGGHTQHLTTRRVMVNVKASAEPFF</sequence>
<dbReference type="Proteomes" id="UP000828390">
    <property type="component" value="Unassembled WGS sequence"/>
</dbReference>